<dbReference type="Pfam" id="PF10531">
    <property type="entry name" value="SLBB"/>
    <property type="match status" value="1"/>
</dbReference>
<evidence type="ECO:0000313" key="6">
    <source>
        <dbReference type="Proteomes" id="UP000031656"/>
    </source>
</evidence>
<evidence type="ECO:0000259" key="3">
    <source>
        <dbReference type="Pfam" id="PF02563"/>
    </source>
</evidence>
<dbReference type="Proteomes" id="UP000031656">
    <property type="component" value="Chromosome"/>
</dbReference>
<reference evidence="5 6" key="1">
    <citation type="journal article" date="2015" name="Appl. Microbiol. Biotechnol.">
        <title>The consequence of an additional NADH dehydrogenase paralog on the growth of Gluconobacter oxydans DSM3504.</title>
        <authorList>
            <person name="Kostner D."/>
            <person name="Luchterhand B."/>
            <person name="Junker A."/>
            <person name="Volland S."/>
            <person name="Daniel R."/>
            <person name="Buchs J."/>
            <person name="Liebl W."/>
            <person name="Ehrenreich A."/>
        </authorList>
    </citation>
    <scope>NUCLEOTIDE SEQUENCE [LARGE SCALE GENOMIC DNA]</scope>
    <source>
        <strain evidence="5">DSM 3504</strain>
    </source>
</reference>
<evidence type="ECO:0000256" key="1">
    <source>
        <dbReference type="ARBA" id="ARBA00022729"/>
    </source>
</evidence>
<feature type="region of interest" description="Disordered" evidence="2">
    <location>
        <begin position="1"/>
        <end position="33"/>
    </location>
</feature>
<proteinExistence type="predicted"/>
<feature type="domain" description="Polysaccharide export protein N-terminal" evidence="3">
    <location>
        <begin position="122"/>
        <end position="227"/>
    </location>
</feature>
<dbReference type="InterPro" id="IPR049712">
    <property type="entry name" value="Poly_export"/>
</dbReference>
<feature type="domain" description="Soluble ligand binding" evidence="4">
    <location>
        <begin position="235"/>
        <end position="280"/>
    </location>
</feature>
<dbReference type="EMBL" id="CP004373">
    <property type="protein sequence ID" value="AHK71134.1"/>
    <property type="molecule type" value="Genomic_DNA"/>
</dbReference>
<dbReference type="InterPro" id="IPR019554">
    <property type="entry name" value="Soluble_ligand-bd"/>
</dbReference>
<accession>A0A067Z4D4</accession>
<dbReference type="Pfam" id="PF02563">
    <property type="entry name" value="Poly_export"/>
    <property type="match status" value="1"/>
</dbReference>
<protein>
    <submittedName>
        <fullName evidence="5">Capsule polysaccharide export protein BexD</fullName>
    </submittedName>
</protein>
<dbReference type="Gene3D" id="3.30.1950.10">
    <property type="entry name" value="wza like domain"/>
    <property type="match status" value="1"/>
</dbReference>
<gene>
    <name evidence="5" type="primary">bexD</name>
    <name evidence="5" type="ORF">GLS_c12370</name>
</gene>
<dbReference type="InterPro" id="IPR003715">
    <property type="entry name" value="Poly_export_N"/>
</dbReference>
<dbReference type="KEGG" id="goy:GLS_c12370"/>
<dbReference type="HOGENOM" id="CLU_038343_4_0_5"/>
<organism evidence="5 6">
    <name type="scientific">Gluconobacter oxydans DSM 3504</name>
    <dbReference type="NCBI Taxonomy" id="1288313"/>
    <lineage>
        <taxon>Bacteria</taxon>
        <taxon>Pseudomonadati</taxon>
        <taxon>Pseudomonadota</taxon>
        <taxon>Alphaproteobacteria</taxon>
        <taxon>Acetobacterales</taxon>
        <taxon>Acetobacteraceae</taxon>
        <taxon>Gluconobacter</taxon>
    </lineage>
</organism>
<name>A0A067Z4D4_GLUOY</name>
<dbReference type="GO" id="GO:0015159">
    <property type="term" value="F:polysaccharide transmembrane transporter activity"/>
    <property type="evidence" value="ECO:0007669"/>
    <property type="project" value="InterPro"/>
</dbReference>
<keyword evidence="1" id="KW-0732">Signal</keyword>
<sequence length="443" mass="46501">MLSVTNPSMGGPAVHSKSTQRADKDFPEGSTSMTVPRISLSCPRWSARFAKHSIAYAFALALAGCSAMPDSGPTESGVLQASRDTKHNPLDFAVLPVTPNVAAILAAEIPPFISSLDTADNAPAQNDRVGAGDVLTITVFELGNGLFSSGGSLSAVTQSNGMGAASGGATGVTAETLPPTEVETDGTILVPYAGRLHVAGKTPQAVAAMISAGLAGKSQNPQVMVRIASDISNTVIVSGEVHHPGRVTLSTAQERLSDLIAIAGGAIYPPEDTHVQLVRQEHTAATDLGTLESYPAQDIRARPGDRLHVIYQPRTYTVFGAAGREATETPFKSPHVSLAEALARVGGPSDSRADPNAAFLFRFETPETARTLKITTPATPLGVPVVYQLDLMNPTSYFAAQRVPMKNHDVLVIANAKTNRFYKFTQLISTLISPAITAAWLAR</sequence>
<evidence type="ECO:0000259" key="4">
    <source>
        <dbReference type="Pfam" id="PF10531"/>
    </source>
</evidence>
<evidence type="ECO:0000313" key="5">
    <source>
        <dbReference type="EMBL" id="AHK71134.1"/>
    </source>
</evidence>
<evidence type="ECO:0000256" key="2">
    <source>
        <dbReference type="SAM" id="MobiDB-lite"/>
    </source>
</evidence>
<dbReference type="PANTHER" id="PTHR33619:SF3">
    <property type="entry name" value="POLYSACCHARIDE EXPORT PROTEIN GFCE-RELATED"/>
    <property type="match status" value="1"/>
</dbReference>
<dbReference type="PANTHER" id="PTHR33619">
    <property type="entry name" value="POLYSACCHARIDE EXPORT PROTEIN GFCE-RELATED"/>
    <property type="match status" value="1"/>
</dbReference>
<dbReference type="AlphaFoldDB" id="A0A067Z4D4"/>
<dbReference type="Gene3D" id="3.10.560.10">
    <property type="entry name" value="Outer membrane lipoprotein wza domain like"/>
    <property type="match status" value="2"/>
</dbReference>